<gene>
    <name evidence="1" type="ORF">MRB53_010539</name>
</gene>
<reference evidence="1 2" key="1">
    <citation type="journal article" date="2022" name="Hortic Res">
        <title>A haplotype resolved chromosomal level avocado genome allows analysis of novel avocado genes.</title>
        <authorList>
            <person name="Nath O."/>
            <person name="Fletcher S.J."/>
            <person name="Hayward A."/>
            <person name="Shaw L.M."/>
            <person name="Masouleh A.K."/>
            <person name="Furtado A."/>
            <person name="Henry R.J."/>
            <person name="Mitter N."/>
        </authorList>
    </citation>
    <scope>NUCLEOTIDE SEQUENCE [LARGE SCALE GENOMIC DNA]</scope>
    <source>
        <strain evidence="2">cv. Hass</strain>
    </source>
</reference>
<protein>
    <submittedName>
        <fullName evidence="1">Uncharacterized protein</fullName>
    </submittedName>
</protein>
<name>A0ACC2LT33_PERAE</name>
<evidence type="ECO:0000313" key="1">
    <source>
        <dbReference type="EMBL" id="KAJ8636272.1"/>
    </source>
</evidence>
<dbReference type="EMBL" id="CM056811">
    <property type="protein sequence ID" value="KAJ8636272.1"/>
    <property type="molecule type" value="Genomic_DNA"/>
</dbReference>
<keyword evidence="2" id="KW-1185">Reference proteome</keyword>
<sequence>MALSPVRFFFSLLIGCAFGWIFLIFAARLLAIFLSRVVGVSVAFRFAGCNCLRDVIVQFKKGAVESVSIGEVKLCLRKSLVKLGSNVISREPKLQLLIFDFEIVTRPSEKKLKKARTQRPRSTGRGKGKGKWMVVAKMARFLSVSVTELVVKVPKATIEIKDLVVDISKHGRSLSTLCVKLHLLPFLVHMGDSRLSYEQSSTFNQGEGKAIGLGSVAMMERNSAYFICEELSLTCEFSHEREVGAAIKDVDIMIGEVTVNLNDELFVKKTVDTRLAASLDSSTTRKSQKKENSLQSFTKYALGFPEKVSFNLPKLDVRFVHQVQGFSIENNVTGIHLSSSKSQSLEESGEATSVFNVQMDFHEIHLLREGGTSVLAITKLAIVSSFDVPLQLTVPIRAKIDVKIGGTQCKIIMSRLKPWMRLHMSKKKRMVLPEEKPNPEKSQKTDMKVITWTCNVSAPESSIVLYSLNGLPLYRGCSQALHLFANNIATLGIAVHSELGELHLRMADEHQECLKESFFGVETNSGSLMHIARVSLDWEHKEIESPGENDSKFLCFYKKNNTKQGVETAVVKDPKRVNFGSQGGEVVISVSADGTPRTANVASTISNGGQNLKYLLCLDIFHFSLCVNKEKCSTQMDLERARSIYQECCEEHKPDEKVTLLDTQNVKFVRRSGGNNEMAVCSLFSATDISVRWEPDVHLSLCEFILRLRCLIYHQKLKGLDSEINEDFLNGKDTEPEKEAVVDTARSDKQNKKKDAVFAIDVEMLSISAEAGDGVEAMIQVQSIFSENAKIGVLLEGFMLYLNEARVFKSSRMQISRVPKISTSNSSTDSKVQVTTTWDWIIQGLDVHICMPYRLQLRAIEDSIEEMSRGLKLITAAKTALIFPVKKESSKQLKPKSTKLGRVRLIIRKIAVDIEEEPLQGWLDEHYQLMNKVVCELAVRLKFLDEIDSEGDMGEGVRNSESTEPNELCSQTKVYDNGIEIDMHDSSSVQKLREEIHKQAFRSYYEACQKLVSSEGSGACETGFQAGFKPSTSRTSLLSLCATELDVTLTKMEGDSSGMIEFIKKLDPIALENDIPFSRMLGKNIVLRTGTLAAHIRNYTYPILFATAGKCEGCIVLAQQATCFQPQIQQDVFVGRWRKVCMLRSASGTTPPMKTYADLPLCFQKAEISFGVGFEPVLTDVSYAFTVALRRANLSVRGGDSTSINNLVNQPPKKERSLPWWDEVRNYIHGKYVLCFTETRWNILGTTDPYEKLDKLQVVSGSMEIQHSDGLVSLSAQDFQIFVTSLESLNKRRCIKLPLGSSGPFLESPSFRLEVNMDWECDSGNPLNHYLYALPNEKVPREKVYDPFRSTSLSLRWNFSLGPLLLPREKQSPSSSMADESTIGSAQRSEHTVVDSPTVNVGAHDLAWVFKFWNLCYLPPQKLRTFSRWPRFGVPRVARSGNLSLDKVMTEFMLRFDVMPICIKHTALEDDDPASGLTIRTRRFKYELCFSRGKQVYTFDCKRDTLDLVYQGVDLYTLKVYLNKYNCTCIAHDFQMTRKSSQTAADRIGSEKCKNKGGCTEKHHDNGFLLSSNYLTIRKQAPKADPARLLEWQEAGRTNFEMTYVRSEFENGNDSDHDQSDPSDDDEFNVVVADNCQRLFVYGLKLLWTLNNRDAVLSWVGGISKAFQPPKPSPSRQYAQRKLTEEKRRVDGAETLLQDNSNPSPLMTDDTSLPSSQNVAATESNSSFSPSVETENSSSTSVPKSGRTDDSEEDGTRHFMVNVYEPQFNLHSEEANGRFLLAAVSGRVLARSFHYVLNVGYEVIEQALGTGESRIPESGPEMTWHRMEFSVMWEHVQAHVAPTDVDPGAGVQWLPKIRRSSPKVKRTGTLLERVFRPCTMYFRYTRHKGGNADLKMKPLKELAFNSPDITASMTSRQFQVMLDVLTNLLFARLPKPRKSCLSYGCEDDEDVEEEADEVVPDGIEEVELARISLEQTEREQNLLLDYIRDLSASSDVCRDTFPSTEKDGDLWMLTGGKARLVQGLKTELGNKRRSRKVASASLRMALQKAAQLRLLEKEKNKSPSYAMRVSLKINKVVWSMLLDGKSFAEAEINNMIYDFDRDYKDIGVAQFTTRSFVLRNCLPNAKSDMVLSPWNPPPEWGKKVMLRVDAKQGTPKDGCLPIELLQVDIYPLKIYLTETMYRMMWGYLFPEEEQDSQRRQEVWKVSTTSGSKRAKKGTSVPEATAASSKPTKESEATHRIIANASSSPTVGGNQAPAHGDSSKVTKMQNLKVNIVGGSNSELRRTSSFDRTWEENVAESVANELVLQAHSSSTSSSKSGSFSLTQENQHSVNEESSKNKLKDYKAAKIGRLTTEEKKVAKTQDEKRPVPRKMREFHNIKISQVELLVTYEGSRFPISDVRLLMDTFHRDEFIGTWRRLFSRVKKHIIWGVLKSVTGMQGKKFKDKGPSQREPIMASVPDSHLNLSDDDGDQAGKSDKFPNTWVKRPSDGAGDGFVTSVRGLFSSQRRKAKAFVLRTMRGEADDEFHGEWSESEADFSPLARQLTITKAKKLIRRHTKKLRSKGQKDSDSNSQLRESLPASPRDTSPYESDSSSASSASEDAHE</sequence>
<proteinExistence type="predicted"/>
<evidence type="ECO:0000313" key="2">
    <source>
        <dbReference type="Proteomes" id="UP001234297"/>
    </source>
</evidence>
<dbReference type="Proteomes" id="UP001234297">
    <property type="component" value="Chromosome 3"/>
</dbReference>
<organism evidence="1 2">
    <name type="scientific">Persea americana</name>
    <name type="common">Avocado</name>
    <dbReference type="NCBI Taxonomy" id="3435"/>
    <lineage>
        <taxon>Eukaryota</taxon>
        <taxon>Viridiplantae</taxon>
        <taxon>Streptophyta</taxon>
        <taxon>Embryophyta</taxon>
        <taxon>Tracheophyta</taxon>
        <taxon>Spermatophyta</taxon>
        <taxon>Magnoliopsida</taxon>
        <taxon>Magnoliidae</taxon>
        <taxon>Laurales</taxon>
        <taxon>Lauraceae</taxon>
        <taxon>Persea</taxon>
    </lineage>
</organism>
<accession>A0ACC2LT33</accession>
<comment type="caution">
    <text evidence="1">The sequence shown here is derived from an EMBL/GenBank/DDBJ whole genome shotgun (WGS) entry which is preliminary data.</text>
</comment>